<dbReference type="RefSeq" id="XP_018379396.1">
    <property type="nucleotide sequence ID" value="XM_018529389.1"/>
</dbReference>
<dbReference type="AlphaFoldDB" id="A0A177D2R9"/>
<evidence type="ECO:0000259" key="3">
    <source>
        <dbReference type="Pfam" id="PF07859"/>
    </source>
</evidence>
<evidence type="ECO:0000313" key="5">
    <source>
        <dbReference type="Proteomes" id="UP000077248"/>
    </source>
</evidence>
<dbReference type="EMBL" id="KV441504">
    <property type="protein sequence ID" value="OAG13975.1"/>
    <property type="molecule type" value="Genomic_DNA"/>
</dbReference>
<sequence>MALKVDAEFAKAFEPFAQALASVPKAHVFDVESRVKGMAAFVSMAPQQPIAEGIEATDHWIPSSDGTSIRLQQLSPAIRGQEGDLKPCIVYFHGGGFIGGVPEMITGYLSQLVAATGVQLFSVEYRLAPKHQHPVPVEDNYAALTWVSQNASRFNINPSRIAVMGDSAGGGLAAGVALLARDRGLQPPLAKQILIYPMLDDRSDRDLSSVSKYAIWHGDDNRTAWKALLGDKYGTNEVPAYAAPARVEDVHGLPSTYMDVGSLDLFLEEDLLYLTRLAAANIDTELHVYSGLPHVFEVFAPGVSASLRAFENRKRAILDL</sequence>
<dbReference type="PANTHER" id="PTHR48081">
    <property type="entry name" value="AB HYDROLASE SUPERFAMILY PROTEIN C4A8.06C"/>
    <property type="match status" value="1"/>
</dbReference>
<dbReference type="Pfam" id="PF07859">
    <property type="entry name" value="Abhydrolase_3"/>
    <property type="match status" value="1"/>
</dbReference>
<comment type="pathway">
    <text evidence="1">Mycotoxin biosynthesis.</text>
</comment>
<dbReference type="Proteomes" id="UP000077248">
    <property type="component" value="Unassembled WGS sequence"/>
</dbReference>
<gene>
    <name evidence="4" type="ORF">CC77DRAFT_1083473</name>
</gene>
<evidence type="ECO:0000313" key="4">
    <source>
        <dbReference type="EMBL" id="OAG13975.1"/>
    </source>
</evidence>
<dbReference type="PANTHER" id="PTHR48081:SF8">
    <property type="entry name" value="ALPHA_BETA HYDROLASE FOLD-3 DOMAIN-CONTAINING PROTEIN-RELATED"/>
    <property type="match status" value="1"/>
</dbReference>
<dbReference type="OMA" id="GTHDLFH"/>
<dbReference type="InterPro" id="IPR050300">
    <property type="entry name" value="GDXG_lipolytic_enzyme"/>
</dbReference>
<keyword evidence="2" id="KW-0378">Hydrolase</keyword>
<dbReference type="InterPro" id="IPR029058">
    <property type="entry name" value="AB_hydrolase_fold"/>
</dbReference>
<dbReference type="VEuPathDB" id="FungiDB:CC77DRAFT_1083473"/>
<dbReference type="SUPFAM" id="SSF53474">
    <property type="entry name" value="alpha/beta-Hydrolases"/>
    <property type="match status" value="1"/>
</dbReference>
<organism evidence="4 5">
    <name type="scientific">Alternaria alternata</name>
    <name type="common">Alternaria rot fungus</name>
    <name type="synonym">Torula alternata</name>
    <dbReference type="NCBI Taxonomy" id="5599"/>
    <lineage>
        <taxon>Eukaryota</taxon>
        <taxon>Fungi</taxon>
        <taxon>Dikarya</taxon>
        <taxon>Ascomycota</taxon>
        <taxon>Pezizomycotina</taxon>
        <taxon>Dothideomycetes</taxon>
        <taxon>Pleosporomycetidae</taxon>
        <taxon>Pleosporales</taxon>
        <taxon>Pleosporineae</taxon>
        <taxon>Pleosporaceae</taxon>
        <taxon>Alternaria</taxon>
        <taxon>Alternaria sect. Alternaria</taxon>
        <taxon>Alternaria alternata complex</taxon>
    </lineage>
</organism>
<keyword evidence="5" id="KW-1185">Reference proteome</keyword>
<dbReference type="KEGG" id="aalt:CC77DRAFT_1083473"/>
<dbReference type="InterPro" id="IPR013094">
    <property type="entry name" value="AB_hydrolase_3"/>
</dbReference>
<name>A0A177D2R9_ALTAL</name>
<feature type="domain" description="Alpha/beta hydrolase fold-3" evidence="3">
    <location>
        <begin position="89"/>
        <end position="296"/>
    </location>
</feature>
<dbReference type="Gene3D" id="3.40.50.1820">
    <property type="entry name" value="alpha/beta hydrolase"/>
    <property type="match status" value="1"/>
</dbReference>
<accession>A0A177D2R9</accession>
<proteinExistence type="predicted"/>
<evidence type="ECO:0000256" key="2">
    <source>
        <dbReference type="ARBA" id="ARBA00022801"/>
    </source>
</evidence>
<dbReference type="GO" id="GO:0016787">
    <property type="term" value="F:hydrolase activity"/>
    <property type="evidence" value="ECO:0007669"/>
    <property type="project" value="UniProtKB-KW"/>
</dbReference>
<dbReference type="GeneID" id="29114983"/>
<reference evidence="4 5" key="1">
    <citation type="submission" date="2016-05" db="EMBL/GenBank/DDBJ databases">
        <title>Comparative analysis of secretome profiles of manganese(II)-oxidizing ascomycete fungi.</title>
        <authorList>
            <consortium name="DOE Joint Genome Institute"/>
            <person name="Zeiner C.A."/>
            <person name="Purvine S.O."/>
            <person name="Zink E.M."/>
            <person name="Wu S."/>
            <person name="Pasa-Tolic L."/>
            <person name="Chaput D.L."/>
            <person name="Haridas S."/>
            <person name="Grigoriev I.V."/>
            <person name="Santelli C.M."/>
            <person name="Hansel C.M."/>
        </authorList>
    </citation>
    <scope>NUCLEOTIDE SEQUENCE [LARGE SCALE GENOMIC DNA]</scope>
    <source>
        <strain evidence="4 5">SRC1lrK2f</strain>
    </source>
</reference>
<protein>
    <recommendedName>
        <fullName evidence="3">Alpha/beta hydrolase fold-3 domain-containing protein</fullName>
    </recommendedName>
</protein>
<evidence type="ECO:0000256" key="1">
    <source>
        <dbReference type="ARBA" id="ARBA00004685"/>
    </source>
</evidence>